<evidence type="ECO:0000256" key="2">
    <source>
        <dbReference type="ARBA" id="ARBA00004733"/>
    </source>
</evidence>
<evidence type="ECO:0000256" key="3">
    <source>
        <dbReference type="ARBA" id="ARBA00009982"/>
    </source>
</evidence>
<dbReference type="PIRSF" id="PIRSF001413">
    <property type="entry name" value="Trp_syn_beta"/>
    <property type="match status" value="1"/>
</dbReference>
<keyword evidence="15" id="KW-1185">Reference proteome</keyword>
<dbReference type="PANTHER" id="PTHR48077">
    <property type="entry name" value="TRYPTOPHAN SYNTHASE-RELATED"/>
    <property type="match status" value="1"/>
</dbReference>
<evidence type="ECO:0000259" key="13">
    <source>
        <dbReference type="Pfam" id="PF00291"/>
    </source>
</evidence>
<dbReference type="Proteomes" id="UP000598297">
    <property type="component" value="Unassembled WGS sequence"/>
</dbReference>
<evidence type="ECO:0000256" key="12">
    <source>
        <dbReference type="SAM" id="MobiDB-lite"/>
    </source>
</evidence>
<sequence length="463" mass="48139">MSAAEPPTRWRSVLPHLTEPLPPDHTPQAAAGGNGVQVNLPMELVRQSVQRKEFWDIPAEVVDAYRAFRPTPLWRARGFERAVGARVPVYVKYEGGNISGSHKLNTALAQAYYYARAGVKELVSGTGAGQWGTALAAACAMFGMKCTIFMVGTSLRRKPYRGTLMRTLGATVHASPSGLTEVARQADAGVNSLSLAIGEAVEYAARTDGAAFCIGSGETYSILHQSVIGLEAAGQLAALDAEFDAVVGCVGAGSNFGGIALPFFAAAAEAGTEPPLLVAAESSTTPKLTRGTYAYDRTDATGTGPMEAMYTIGSSYPIPDSHSAGLRFHGAAKVISAMRHRDEIAATAVGQVEALDAGRIFTRGEMVLPAPESGHALAAAARLAGAGAEGNSAKGNSEVLRAEKGVVVCVSGHGYLDLGAYQQLMDGELSDEAPDPGALRLAMGDLDRVERLAEVGAGAGHVR</sequence>
<evidence type="ECO:0000256" key="1">
    <source>
        <dbReference type="ARBA" id="ARBA00001933"/>
    </source>
</evidence>
<dbReference type="InterPro" id="IPR036052">
    <property type="entry name" value="TrpB-like_PALP_sf"/>
</dbReference>
<evidence type="ECO:0000313" key="14">
    <source>
        <dbReference type="EMBL" id="NBE50733.1"/>
    </source>
</evidence>
<protein>
    <recommendedName>
        <fullName evidence="5">tryptophan synthase</fullName>
        <ecNumber evidence="5">4.2.1.20</ecNumber>
    </recommendedName>
</protein>
<reference evidence="14" key="1">
    <citation type="submission" date="2020-01" db="EMBL/GenBank/DDBJ databases">
        <title>Whole-genome analyses of novel actinobacteria.</title>
        <authorList>
            <person name="Sahin N."/>
        </authorList>
    </citation>
    <scope>NUCLEOTIDE SEQUENCE</scope>
    <source>
        <strain evidence="14">YC537</strain>
    </source>
</reference>
<evidence type="ECO:0000256" key="5">
    <source>
        <dbReference type="ARBA" id="ARBA00012043"/>
    </source>
</evidence>
<dbReference type="InterPro" id="IPR001926">
    <property type="entry name" value="TrpB-like_PALP"/>
</dbReference>
<evidence type="ECO:0000256" key="8">
    <source>
        <dbReference type="ARBA" id="ARBA00022898"/>
    </source>
</evidence>
<gene>
    <name evidence="14" type="ORF">GUY60_04670</name>
</gene>
<comment type="similarity">
    <text evidence="3">Belongs to the TrpB family.</text>
</comment>
<comment type="catalytic activity">
    <reaction evidence="11">
        <text>(1S,2R)-1-C-(indol-3-yl)glycerol 3-phosphate + L-serine = D-glyceraldehyde 3-phosphate + L-tryptophan + H2O</text>
        <dbReference type="Rhea" id="RHEA:10532"/>
        <dbReference type="ChEBI" id="CHEBI:15377"/>
        <dbReference type="ChEBI" id="CHEBI:33384"/>
        <dbReference type="ChEBI" id="CHEBI:57912"/>
        <dbReference type="ChEBI" id="CHEBI:58866"/>
        <dbReference type="ChEBI" id="CHEBI:59776"/>
        <dbReference type="EC" id="4.2.1.20"/>
    </reaction>
</comment>
<dbReference type="OrthoDB" id="9766131at2"/>
<dbReference type="GO" id="GO:0004834">
    <property type="term" value="F:tryptophan synthase activity"/>
    <property type="evidence" value="ECO:0007669"/>
    <property type="project" value="UniProtKB-EC"/>
</dbReference>
<name>A0A964UK88_9ACTN</name>
<comment type="caution">
    <text evidence="14">The sequence shown here is derived from an EMBL/GenBank/DDBJ whole genome shotgun (WGS) entry which is preliminary data.</text>
</comment>
<evidence type="ECO:0000256" key="11">
    <source>
        <dbReference type="ARBA" id="ARBA00049047"/>
    </source>
</evidence>
<dbReference type="Pfam" id="PF00291">
    <property type="entry name" value="PALP"/>
    <property type="match status" value="1"/>
</dbReference>
<dbReference type="EMBL" id="JAAAHS010000019">
    <property type="protein sequence ID" value="NBE50733.1"/>
    <property type="molecule type" value="Genomic_DNA"/>
</dbReference>
<evidence type="ECO:0000256" key="10">
    <source>
        <dbReference type="ARBA" id="ARBA00023239"/>
    </source>
</evidence>
<dbReference type="NCBIfam" id="NF009057">
    <property type="entry name" value="PRK12391.1"/>
    <property type="match status" value="1"/>
</dbReference>
<dbReference type="SUPFAM" id="SSF53686">
    <property type="entry name" value="Tryptophan synthase beta subunit-like PLP-dependent enzymes"/>
    <property type="match status" value="1"/>
</dbReference>
<dbReference type="GO" id="GO:0052684">
    <property type="term" value="F:L-serine hydro-lyase (adding indole, L-tryptophan-forming) activity"/>
    <property type="evidence" value="ECO:0007669"/>
    <property type="project" value="TreeGrafter"/>
</dbReference>
<keyword evidence="10" id="KW-0456">Lyase</keyword>
<keyword evidence="9" id="KW-0057">Aromatic amino acid biosynthesis</keyword>
<evidence type="ECO:0000256" key="4">
    <source>
        <dbReference type="ARBA" id="ARBA00011270"/>
    </source>
</evidence>
<evidence type="ECO:0000256" key="7">
    <source>
        <dbReference type="ARBA" id="ARBA00022822"/>
    </source>
</evidence>
<comment type="pathway">
    <text evidence="2">Amino-acid biosynthesis; L-tryptophan biosynthesis; L-tryptophan from chorismate: step 5/5.</text>
</comment>
<keyword evidence="7" id="KW-0822">Tryptophan biosynthesis</keyword>
<dbReference type="Gene3D" id="3.40.50.1100">
    <property type="match status" value="2"/>
</dbReference>
<evidence type="ECO:0000256" key="9">
    <source>
        <dbReference type="ARBA" id="ARBA00023141"/>
    </source>
</evidence>
<dbReference type="RefSeq" id="WP_161694054.1">
    <property type="nucleotide sequence ID" value="NZ_JAAAHS010000019.1"/>
</dbReference>
<dbReference type="GO" id="GO:0005737">
    <property type="term" value="C:cytoplasm"/>
    <property type="evidence" value="ECO:0007669"/>
    <property type="project" value="TreeGrafter"/>
</dbReference>
<evidence type="ECO:0000256" key="6">
    <source>
        <dbReference type="ARBA" id="ARBA00022605"/>
    </source>
</evidence>
<evidence type="ECO:0000313" key="15">
    <source>
        <dbReference type="Proteomes" id="UP000598297"/>
    </source>
</evidence>
<comment type="subunit">
    <text evidence="4">Tetramer of two alpha and two beta chains.</text>
</comment>
<feature type="domain" description="Tryptophan synthase beta chain-like PALP" evidence="13">
    <location>
        <begin position="67"/>
        <end position="389"/>
    </location>
</feature>
<dbReference type="InterPro" id="IPR023026">
    <property type="entry name" value="Trp_synth_beta/beta-like"/>
</dbReference>
<dbReference type="PANTHER" id="PTHR48077:SF6">
    <property type="entry name" value="TRYPTOPHAN SYNTHASE"/>
    <property type="match status" value="1"/>
</dbReference>
<comment type="cofactor">
    <cofactor evidence="1">
        <name>pyridoxal 5'-phosphate</name>
        <dbReference type="ChEBI" id="CHEBI:597326"/>
    </cofactor>
</comment>
<keyword evidence="6" id="KW-0028">Amino-acid biosynthesis</keyword>
<organism evidence="14 15">
    <name type="scientific">Streptomyces boluensis</name>
    <dbReference type="NCBI Taxonomy" id="1775135"/>
    <lineage>
        <taxon>Bacteria</taxon>
        <taxon>Bacillati</taxon>
        <taxon>Actinomycetota</taxon>
        <taxon>Actinomycetes</taxon>
        <taxon>Kitasatosporales</taxon>
        <taxon>Streptomycetaceae</taxon>
        <taxon>Streptomyces</taxon>
    </lineage>
</organism>
<proteinExistence type="inferred from homology"/>
<dbReference type="AlphaFoldDB" id="A0A964UK88"/>
<feature type="region of interest" description="Disordered" evidence="12">
    <location>
        <begin position="1"/>
        <end position="34"/>
    </location>
</feature>
<keyword evidence="8" id="KW-0663">Pyridoxal phosphate</keyword>
<dbReference type="EC" id="4.2.1.20" evidence="5"/>
<accession>A0A964UK88</accession>